<organism evidence="2 3">
    <name type="scientific">Pichia californica</name>
    <dbReference type="NCBI Taxonomy" id="460514"/>
    <lineage>
        <taxon>Eukaryota</taxon>
        <taxon>Fungi</taxon>
        <taxon>Dikarya</taxon>
        <taxon>Ascomycota</taxon>
        <taxon>Saccharomycotina</taxon>
        <taxon>Pichiomycetes</taxon>
        <taxon>Pichiales</taxon>
        <taxon>Pichiaceae</taxon>
        <taxon>Pichia</taxon>
    </lineage>
</organism>
<gene>
    <name evidence="2" type="ORF">C6P40_000165</name>
</gene>
<evidence type="ECO:0008006" key="4">
    <source>
        <dbReference type="Google" id="ProtNLM"/>
    </source>
</evidence>
<keyword evidence="3" id="KW-1185">Reference proteome</keyword>
<comment type="caution">
    <text evidence="2">The sequence shown here is derived from an EMBL/GenBank/DDBJ whole genome shotgun (WGS) entry which is preliminary data.</text>
</comment>
<evidence type="ECO:0000313" key="2">
    <source>
        <dbReference type="EMBL" id="KAG0689063.1"/>
    </source>
</evidence>
<proteinExistence type="predicted"/>
<dbReference type="AlphaFoldDB" id="A0A9P6WNR1"/>
<dbReference type="EMBL" id="PUHW01000103">
    <property type="protein sequence ID" value="KAG0689063.1"/>
    <property type="molecule type" value="Genomic_DNA"/>
</dbReference>
<name>A0A9P6WNR1_9ASCO</name>
<sequence length="272" mass="31576">MSRIPVIAFPEETSLPVLRTPTHPVIRYIKVLSRTTLLTTLVIYLLAKFLLSPALSTILKRRSEFNNTVYTRLKILHKTLKSIVKNPPNANVSYNGKKLVDRTICTDDVIMEETREYELEQFKKNNQGKRYPTQFSIDNIKEVRFADEAGSSFKENQTFDDLQKKMSFSSTKLDTNIDNLKSSLNKLKVSEYNQLSISGFNNGDAEMNSLLYQIKQLKTYLEVVTSEHPRDMLFKKPLYHIKLGNDDTNYKFNYLDILNDNINEMKRIIDSK</sequence>
<evidence type="ECO:0000256" key="1">
    <source>
        <dbReference type="SAM" id="Phobius"/>
    </source>
</evidence>
<keyword evidence="1" id="KW-1133">Transmembrane helix</keyword>
<reference evidence="2" key="1">
    <citation type="submission" date="2020-11" db="EMBL/GenBank/DDBJ databases">
        <title>Kefir isolates.</title>
        <authorList>
            <person name="Marcisauskas S."/>
            <person name="Kim Y."/>
            <person name="Blasche S."/>
        </authorList>
    </citation>
    <scope>NUCLEOTIDE SEQUENCE</scope>
    <source>
        <strain evidence="2">Olga-1</strain>
    </source>
</reference>
<keyword evidence="1" id="KW-0812">Transmembrane</keyword>
<dbReference type="Proteomes" id="UP000697127">
    <property type="component" value="Unassembled WGS sequence"/>
</dbReference>
<accession>A0A9P6WNR1</accession>
<feature type="transmembrane region" description="Helical" evidence="1">
    <location>
        <begin position="31"/>
        <end position="51"/>
    </location>
</feature>
<dbReference type="OrthoDB" id="3995126at2759"/>
<protein>
    <recommendedName>
        <fullName evidence="4">Peroxin-14</fullName>
    </recommendedName>
</protein>
<evidence type="ECO:0000313" key="3">
    <source>
        <dbReference type="Proteomes" id="UP000697127"/>
    </source>
</evidence>
<keyword evidence="1" id="KW-0472">Membrane</keyword>